<dbReference type="EMBL" id="JRES01000973">
    <property type="protein sequence ID" value="KNC26632.1"/>
    <property type="molecule type" value="Genomic_DNA"/>
</dbReference>
<name>A0A0L0C315_LUCCU</name>
<proteinExistence type="predicted"/>
<gene>
    <name evidence="1" type="ORF">FF38_01356</name>
</gene>
<evidence type="ECO:0000313" key="2">
    <source>
        <dbReference type="Proteomes" id="UP000037069"/>
    </source>
</evidence>
<dbReference type="AlphaFoldDB" id="A0A0L0C315"/>
<dbReference type="Proteomes" id="UP000037069">
    <property type="component" value="Unassembled WGS sequence"/>
</dbReference>
<keyword evidence="2" id="KW-1185">Reference proteome</keyword>
<accession>A0A0L0C315</accession>
<organism evidence="1 2">
    <name type="scientific">Lucilia cuprina</name>
    <name type="common">Green bottle fly</name>
    <name type="synonym">Australian sheep blowfly</name>
    <dbReference type="NCBI Taxonomy" id="7375"/>
    <lineage>
        <taxon>Eukaryota</taxon>
        <taxon>Metazoa</taxon>
        <taxon>Ecdysozoa</taxon>
        <taxon>Arthropoda</taxon>
        <taxon>Hexapoda</taxon>
        <taxon>Insecta</taxon>
        <taxon>Pterygota</taxon>
        <taxon>Neoptera</taxon>
        <taxon>Endopterygota</taxon>
        <taxon>Diptera</taxon>
        <taxon>Brachycera</taxon>
        <taxon>Muscomorpha</taxon>
        <taxon>Oestroidea</taxon>
        <taxon>Calliphoridae</taxon>
        <taxon>Luciliinae</taxon>
        <taxon>Lucilia</taxon>
    </lineage>
</organism>
<comment type="caution">
    <text evidence="1">The sequence shown here is derived from an EMBL/GenBank/DDBJ whole genome shotgun (WGS) entry which is preliminary data.</text>
</comment>
<protein>
    <submittedName>
        <fullName evidence="1">Uncharacterized protein</fullName>
    </submittedName>
</protein>
<sequence>MENLSERQMWLDAPIKLLINCTPLYTTLEPFVCEVTCPPNTKCERGNICSCIDRLLEGQADKSNQDLPYCDEESYSSTDYTIDSEWIVEEFLNENDVNFKIDKKLSEKIIHDVTQTPNIRESDISTTRRDFSEIYNYIENAENDISTIKVNISEVDYHSENSDMFYVIIDSYQTIQPHYQQMEIY</sequence>
<evidence type="ECO:0000313" key="1">
    <source>
        <dbReference type="EMBL" id="KNC26632.1"/>
    </source>
</evidence>
<reference evidence="1 2" key="1">
    <citation type="journal article" date="2015" name="Nat. Commun.">
        <title>Lucilia cuprina genome unlocks parasitic fly biology to underpin future interventions.</title>
        <authorList>
            <person name="Anstead C.A."/>
            <person name="Korhonen P.K."/>
            <person name="Young N.D."/>
            <person name="Hall R.S."/>
            <person name="Jex A.R."/>
            <person name="Murali S.C."/>
            <person name="Hughes D.S."/>
            <person name="Lee S.F."/>
            <person name="Perry T."/>
            <person name="Stroehlein A.J."/>
            <person name="Ansell B.R."/>
            <person name="Breugelmans B."/>
            <person name="Hofmann A."/>
            <person name="Qu J."/>
            <person name="Dugan S."/>
            <person name="Lee S.L."/>
            <person name="Chao H."/>
            <person name="Dinh H."/>
            <person name="Han Y."/>
            <person name="Doddapaneni H.V."/>
            <person name="Worley K.C."/>
            <person name="Muzny D.M."/>
            <person name="Ioannidis P."/>
            <person name="Waterhouse R.M."/>
            <person name="Zdobnov E.M."/>
            <person name="James P.J."/>
            <person name="Bagnall N.H."/>
            <person name="Kotze A.C."/>
            <person name="Gibbs R.A."/>
            <person name="Richards S."/>
            <person name="Batterham P."/>
            <person name="Gasser R.B."/>
        </authorList>
    </citation>
    <scope>NUCLEOTIDE SEQUENCE [LARGE SCALE GENOMIC DNA]</scope>
    <source>
        <strain evidence="1 2">LS</strain>
        <tissue evidence="1">Full body</tissue>
    </source>
</reference>